<dbReference type="Gene3D" id="3.90.1170.40">
    <property type="entry name" value="Molybdopterin biosynthesis MoaE subunit"/>
    <property type="match status" value="1"/>
</dbReference>
<evidence type="ECO:0000256" key="2">
    <source>
        <dbReference type="ARBA" id="ARBA00005426"/>
    </source>
</evidence>
<dbReference type="CDD" id="cd00756">
    <property type="entry name" value="MoaE"/>
    <property type="match status" value="1"/>
</dbReference>
<evidence type="ECO:0000313" key="12">
    <source>
        <dbReference type="EMBL" id="MBC2607397.1"/>
    </source>
</evidence>
<evidence type="ECO:0000256" key="8">
    <source>
        <dbReference type="ARBA" id="ARBA00030407"/>
    </source>
</evidence>
<dbReference type="GO" id="GO:0030366">
    <property type="term" value="F:molybdopterin synthase activity"/>
    <property type="evidence" value="ECO:0007669"/>
    <property type="project" value="UniProtKB-EC"/>
</dbReference>
<dbReference type="PANTHER" id="PTHR23404">
    <property type="entry name" value="MOLYBDOPTERIN SYNTHASE RELATED"/>
    <property type="match status" value="1"/>
</dbReference>
<evidence type="ECO:0000256" key="10">
    <source>
        <dbReference type="ARBA" id="ARBA00032474"/>
    </source>
</evidence>
<comment type="caution">
    <text evidence="12">The sequence shown here is derived from an EMBL/GenBank/DDBJ whole genome shotgun (WGS) entry which is preliminary data.</text>
</comment>
<dbReference type="InterPro" id="IPR036563">
    <property type="entry name" value="MoaE_sf"/>
</dbReference>
<evidence type="ECO:0000313" key="13">
    <source>
        <dbReference type="Proteomes" id="UP000526501"/>
    </source>
</evidence>
<evidence type="ECO:0000256" key="3">
    <source>
        <dbReference type="ARBA" id="ARBA00011950"/>
    </source>
</evidence>
<reference evidence="12 13" key="1">
    <citation type="submission" date="2020-07" db="EMBL/GenBank/DDBJ databases">
        <authorList>
            <person name="Feng X."/>
        </authorList>
    </citation>
    <scope>NUCLEOTIDE SEQUENCE [LARGE SCALE GENOMIC DNA]</scope>
    <source>
        <strain evidence="12 13">JCM23202</strain>
    </source>
</reference>
<gene>
    <name evidence="12" type="ORF">H5P27_15195</name>
</gene>
<evidence type="ECO:0000256" key="9">
    <source>
        <dbReference type="ARBA" id="ARBA00030781"/>
    </source>
</evidence>
<sequence length="146" mass="16194">MSDNATDSFLISSEPLQLEALKQHLLDAHAGALATFEGWVRNHNEGQAVEQLEYSSYPALANKEGQRIVEEAFQKFDIDAAIARHRVGLLPIGGIAVWVGVSAAHRGAAFDACRYIIEEIKGRVPIWKKEYYSSGATDWINCHQRA</sequence>
<dbReference type="Proteomes" id="UP000526501">
    <property type="component" value="Unassembled WGS sequence"/>
</dbReference>
<evidence type="ECO:0000256" key="5">
    <source>
        <dbReference type="ARBA" id="ARBA00023150"/>
    </source>
</evidence>
<accession>A0A7X1B8B0</accession>
<dbReference type="SUPFAM" id="SSF54690">
    <property type="entry name" value="Molybdopterin synthase subunit MoaE"/>
    <property type="match status" value="1"/>
</dbReference>
<proteinExistence type="inferred from homology"/>
<evidence type="ECO:0000256" key="7">
    <source>
        <dbReference type="ARBA" id="ARBA00029745"/>
    </source>
</evidence>
<evidence type="ECO:0000256" key="1">
    <source>
        <dbReference type="ARBA" id="ARBA00005046"/>
    </source>
</evidence>
<comment type="catalytic activity">
    <reaction evidence="11">
        <text>2 [molybdopterin-synthase sulfur-carrier protein]-C-terminal-Gly-aminoethanethioate + cyclic pyranopterin phosphate + H2O = molybdopterin + 2 [molybdopterin-synthase sulfur-carrier protein]-C-terminal Gly-Gly + 2 H(+)</text>
        <dbReference type="Rhea" id="RHEA:26333"/>
        <dbReference type="Rhea" id="RHEA-COMP:12202"/>
        <dbReference type="Rhea" id="RHEA-COMP:19907"/>
        <dbReference type="ChEBI" id="CHEBI:15377"/>
        <dbReference type="ChEBI" id="CHEBI:15378"/>
        <dbReference type="ChEBI" id="CHEBI:58698"/>
        <dbReference type="ChEBI" id="CHEBI:59648"/>
        <dbReference type="ChEBI" id="CHEBI:90778"/>
        <dbReference type="ChEBI" id="CHEBI:232372"/>
        <dbReference type="EC" id="2.8.1.12"/>
    </reaction>
</comment>
<comment type="pathway">
    <text evidence="1">Cofactor biosynthesis; molybdopterin biosynthesis.</text>
</comment>
<dbReference type="InterPro" id="IPR003448">
    <property type="entry name" value="Mopterin_biosynth_MoaE"/>
</dbReference>
<name>A0A7X1B8B0_9BACT</name>
<comment type="subunit">
    <text evidence="6">Heterotetramer of 2 MoaD subunits and 2 MoaE subunits. Also stable as homodimer. The enzyme changes between these two forms during catalysis.</text>
</comment>
<dbReference type="GO" id="GO:0006777">
    <property type="term" value="P:Mo-molybdopterin cofactor biosynthetic process"/>
    <property type="evidence" value="ECO:0007669"/>
    <property type="project" value="UniProtKB-KW"/>
</dbReference>
<dbReference type="EMBL" id="JACHVC010000012">
    <property type="protein sequence ID" value="MBC2607397.1"/>
    <property type="molecule type" value="Genomic_DNA"/>
</dbReference>
<dbReference type="Pfam" id="PF02391">
    <property type="entry name" value="MoaE"/>
    <property type="match status" value="1"/>
</dbReference>
<dbReference type="AlphaFoldDB" id="A0A7X1B8B0"/>
<comment type="similarity">
    <text evidence="2">Belongs to the MoaE family.</text>
</comment>
<protein>
    <recommendedName>
        <fullName evidence="4">Molybdopterin synthase catalytic subunit</fullName>
        <ecNumber evidence="3">2.8.1.12</ecNumber>
    </recommendedName>
    <alternativeName>
        <fullName evidence="9">MPT synthase subunit 2</fullName>
    </alternativeName>
    <alternativeName>
        <fullName evidence="7">Molybdenum cofactor biosynthesis protein E</fullName>
    </alternativeName>
    <alternativeName>
        <fullName evidence="8">Molybdopterin-converting factor large subunit</fullName>
    </alternativeName>
    <alternativeName>
        <fullName evidence="10">Molybdopterin-converting factor subunit 2</fullName>
    </alternativeName>
</protein>
<dbReference type="EC" id="2.8.1.12" evidence="3"/>
<evidence type="ECO:0000256" key="11">
    <source>
        <dbReference type="ARBA" id="ARBA00049878"/>
    </source>
</evidence>
<organism evidence="12 13">
    <name type="scientific">Pelagicoccus albus</name>
    <dbReference type="NCBI Taxonomy" id="415222"/>
    <lineage>
        <taxon>Bacteria</taxon>
        <taxon>Pseudomonadati</taxon>
        <taxon>Verrucomicrobiota</taxon>
        <taxon>Opitutia</taxon>
        <taxon>Puniceicoccales</taxon>
        <taxon>Pelagicoccaceae</taxon>
        <taxon>Pelagicoccus</taxon>
    </lineage>
</organism>
<dbReference type="RefSeq" id="WP_185661241.1">
    <property type="nucleotide sequence ID" value="NZ_CAWPOO010000012.1"/>
</dbReference>
<evidence type="ECO:0000256" key="4">
    <source>
        <dbReference type="ARBA" id="ARBA00013858"/>
    </source>
</evidence>
<keyword evidence="5" id="KW-0501">Molybdenum cofactor biosynthesis</keyword>
<keyword evidence="13" id="KW-1185">Reference proteome</keyword>
<evidence type="ECO:0000256" key="6">
    <source>
        <dbReference type="ARBA" id="ARBA00026066"/>
    </source>
</evidence>